<feature type="region of interest" description="Disordered" evidence="10">
    <location>
        <begin position="602"/>
        <end position="621"/>
    </location>
</feature>
<dbReference type="Pfam" id="PF00431">
    <property type="entry name" value="CUB"/>
    <property type="match status" value="1"/>
</dbReference>
<keyword evidence="9" id="KW-0768">Sushi</keyword>
<keyword evidence="2 8" id="KW-0245">EGF-like domain</keyword>
<dbReference type="PROSITE" id="PS50923">
    <property type="entry name" value="SUSHI"/>
    <property type="match status" value="1"/>
</dbReference>
<proteinExistence type="predicted"/>
<dbReference type="PROSITE" id="PS00010">
    <property type="entry name" value="ASX_HYDROXYL"/>
    <property type="match status" value="3"/>
</dbReference>
<comment type="subcellular location">
    <subcellularLocation>
        <location evidence="1">Cell membrane</location>
        <topology evidence="1">Single-pass membrane protein</topology>
    </subcellularLocation>
</comment>
<keyword evidence="4" id="KW-0732">Signal</keyword>
<evidence type="ECO:0000256" key="3">
    <source>
        <dbReference type="ARBA" id="ARBA00022692"/>
    </source>
</evidence>
<dbReference type="Gene3D" id="2.60.120.290">
    <property type="entry name" value="Spermadhesin, CUB domain"/>
    <property type="match status" value="1"/>
</dbReference>
<dbReference type="FunFam" id="2.60.120.290:FF:000005">
    <property type="entry name" value="Procollagen C-endopeptidase enhancer 1"/>
    <property type="match status" value="1"/>
</dbReference>
<feature type="disulfide bond" evidence="9">
    <location>
        <begin position="50"/>
        <end position="77"/>
    </location>
</feature>
<dbReference type="GO" id="GO:0005509">
    <property type="term" value="F:calcium ion binding"/>
    <property type="evidence" value="ECO:0007669"/>
    <property type="project" value="InterPro"/>
</dbReference>
<dbReference type="InterPro" id="IPR002172">
    <property type="entry name" value="LDrepeatLR_classA_rpt"/>
</dbReference>
<dbReference type="PROSITE" id="PS50026">
    <property type="entry name" value="EGF_3"/>
    <property type="match status" value="3"/>
</dbReference>
<dbReference type="CDD" id="cd00041">
    <property type="entry name" value="CUB"/>
    <property type="match status" value="1"/>
</dbReference>
<dbReference type="Pfam" id="PF12947">
    <property type="entry name" value="EGF_3"/>
    <property type="match status" value="3"/>
</dbReference>
<evidence type="ECO:0000313" key="15">
    <source>
        <dbReference type="Proteomes" id="UP000838412"/>
    </source>
</evidence>
<dbReference type="FunFam" id="2.10.25.10:FF:000038">
    <property type="entry name" value="Fibrillin 2"/>
    <property type="match status" value="3"/>
</dbReference>
<dbReference type="PANTHER" id="PTHR24050:SF28">
    <property type="entry name" value="UROMODULIN-LIKE"/>
    <property type="match status" value="1"/>
</dbReference>
<feature type="domain" description="EGF-like" evidence="12">
    <location>
        <begin position="79"/>
        <end position="118"/>
    </location>
</feature>
<feature type="domain" description="EGF-like" evidence="12">
    <location>
        <begin position="119"/>
        <end position="158"/>
    </location>
</feature>
<dbReference type="PANTHER" id="PTHR24050">
    <property type="entry name" value="PA14 DOMAIN-CONTAINING PROTEIN"/>
    <property type="match status" value="1"/>
</dbReference>
<feature type="compositionally biased region" description="Low complexity" evidence="10">
    <location>
        <begin position="720"/>
        <end position="736"/>
    </location>
</feature>
<dbReference type="PROSITE" id="PS01180">
    <property type="entry name" value="CUB"/>
    <property type="match status" value="1"/>
</dbReference>
<evidence type="ECO:0000259" key="12">
    <source>
        <dbReference type="PROSITE" id="PS50026"/>
    </source>
</evidence>
<dbReference type="GO" id="GO:0005886">
    <property type="term" value="C:plasma membrane"/>
    <property type="evidence" value="ECO:0007669"/>
    <property type="project" value="UniProtKB-SubCell"/>
</dbReference>
<dbReference type="InterPro" id="IPR000742">
    <property type="entry name" value="EGF"/>
</dbReference>
<evidence type="ECO:0000256" key="5">
    <source>
        <dbReference type="ARBA" id="ARBA00022737"/>
    </source>
</evidence>
<dbReference type="InterPro" id="IPR052235">
    <property type="entry name" value="Nephronectin_domain"/>
</dbReference>
<dbReference type="PROSITE" id="PS01187">
    <property type="entry name" value="EGF_CA"/>
    <property type="match status" value="1"/>
</dbReference>
<dbReference type="SUPFAM" id="SSF63501">
    <property type="entry name" value="Frizzled cysteine-rich domain"/>
    <property type="match status" value="1"/>
</dbReference>
<dbReference type="SUPFAM" id="SSF57196">
    <property type="entry name" value="EGF/Laminin"/>
    <property type="match status" value="1"/>
</dbReference>
<dbReference type="InterPro" id="IPR036055">
    <property type="entry name" value="LDL_receptor-like_sf"/>
</dbReference>
<dbReference type="InterPro" id="IPR035976">
    <property type="entry name" value="Sushi/SCR/CCP_sf"/>
</dbReference>
<dbReference type="SMART" id="SM00032">
    <property type="entry name" value="CCP"/>
    <property type="match status" value="1"/>
</dbReference>
<dbReference type="InterPro" id="IPR009030">
    <property type="entry name" value="Growth_fac_rcpt_cys_sf"/>
</dbReference>
<protein>
    <submittedName>
        <fullName evidence="14">MFRP protein</fullName>
    </submittedName>
</protein>
<evidence type="ECO:0000256" key="4">
    <source>
        <dbReference type="ARBA" id="ARBA00022729"/>
    </source>
</evidence>
<dbReference type="PROSITE" id="PS01186">
    <property type="entry name" value="EGF_2"/>
    <property type="match status" value="2"/>
</dbReference>
<dbReference type="InterPro" id="IPR000859">
    <property type="entry name" value="CUB_dom"/>
</dbReference>
<evidence type="ECO:0000256" key="1">
    <source>
        <dbReference type="ARBA" id="ARBA00004162"/>
    </source>
</evidence>
<dbReference type="InterPro" id="IPR035914">
    <property type="entry name" value="Sperma_CUB_dom_sf"/>
</dbReference>
<dbReference type="Gene3D" id="1.10.2000.10">
    <property type="entry name" value="Frizzled cysteine-rich domain"/>
    <property type="match status" value="1"/>
</dbReference>
<dbReference type="EMBL" id="OV696704">
    <property type="protein sequence ID" value="CAH1252407.1"/>
    <property type="molecule type" value="Genomic_DNA"/>
</dbReference>
<dbReference type="Gene3D" id="2.10.70.10">
    <property type="entry name" value="Complement Module, domain 1"/>
    <property type="match status" value="1"/>
</dbReference>
<dbReference type="CDD" id="cd07066">
    <property type="entry name" value="CRD_FZ"/>
    <property type="match status" value="1"/>
</dbReference>
<feature type="domain" description="EGF-like" evidence="12">
    <location>
        <begin position="268"/>
        <end position="308"/>
    </location>
</feature>
<dbReference type="InterPro" id="IPR001881">
    <property type="entry name" value="EGF-like_Ca-bd_dom"/>
</dbReference>
<reference evidence="14" key="1">
    <citation type="submission" date="2022-01" db="EMBL/GenBank/DDBJ databases">
        <authorList>
            <person name="Braso-Vives M."/>
        </authorList>
    </citation>
    <scope>NUCLEOTIDE SEQUENCE</scope>
</reference>
<dbReference type="SUPFAM" id="SSF57535">
    <property type="entry name" value="Complement control module/SCR domain"/>
    <property type="match status" value="1"/>
</dbReference>
<evidence type="ECO:0000256" key="10">
    <source>
        <dbReference type="SAM" id="MobiDB-lite"/>
    </source>
</evidence>
<dbReference type="CDD" id="cd00112">
    <property type="entry name" value="LDLa"/>
    <property type="match status" value="1"/>
</dbReference>
<dbReference type="AlphaFoldDB" id="A0A8J9ZEV6"/>
<feature type="region of interest" description="Disordered" evidence="10">
    <location>
        <begin position="1"/>
        <end position="38"/>
    </location>
</feature>
<feature type="compositionally biased region" description="Acidic residues" evidence="10">
    <location>
        <begin position="9"/>
        <end position="19"/>
    </location>
</feature>
<feature type="region of interest" description="Disordered" evidence="10">
    <location>
        <begin position="707"/>
        <end position="773"/>
    </location>
</feature>
<evidence type="ECO:0000256" key="7">
    <source>
        <dbReference type="ARBA" id="ARBA00023157"/>
    </source>
</evidence>
<dbReference type="Pfam" id="PF01392">
    <property type="entry name" value="Fz"/>
    <property type="match status" value="1"/>
</dbReference>
<keyword evidence="7 9" id="KW-1015">Disulfide bond</keyword>
<dbReference type="Gene3D" id="2.10.25.10">
    <property type="entry name" value="Laminin"/>
    <property type="match status" value="3"/>
</dbReference>
<evidence type="ECO:0000256" key="9">
    <source>
        <dbReference type="PROSITE-ProRule" id="PRU00302"/>
    </source>
</evidence>
<dbReference type="Pfam" id="PF00057">
    <property type="entry name" value="Ldl_recept_a"/>
    <property type="match status" value="1"/>
</dbReference>
<evidence type="ECO:0000259" key="11">
    <source>
        <dbReference type="PROSITE" id="PS01180"/>
    </source>
</evidence>
<keyword evidence="5" id="KW-0677">Repeat</keyword>
<dbReference type="InterPro" id="IPR000152">
    <property type="entry name" value="EGF-type_Asp/Asn_hydroxyl_site"/>
</dbReference>
<evidence type="ECO:0000313" key="14">
    <source>
        <dbReference type="EMBL" id="CAH1252407.1"/>
    </source>
</evidence>
<dbReference type="Gene3D" id="4.10.400.10">
    <property type="entry name" value="Low-density Lipoprotein Receptor"/>
    <property type="match status" value="1"/>
</dbReference>
<name>A0A8J9ZEV6_BRALA</name>
<evidence type="ECO:0000256" key="6">
    <source>
        <dbReference type="ARBA" id="ARBA00022989"/>
    </source>
</evidence>
<keyword evidence="6" id="KW-1133">Transmembrane helix</keyword>
<dbReference type="SUPFAM" id="SSF57184">
    <property type="entry name" value="Growth factor receptor domain"/>
    <property type="match status" value="1"/>
</dbReference>
<gene>
    <name evidence="14" type="primary">MFRP</name>
    <name evidence="14" type="ORF">BLAG_LOCUS12491</name>
</gene>
<feature type="domain" description="CUB" evidence="11">
    <location>
        <begin position="307"/>
        <end position="429"/>
    </location>
</feature>
<dbReference type="Proteomes" id="UP000838412">
    <property type="component" value="Chromosome 19"/>
</dbReference>
<sequence length="795" mass="86917">MAELNQFEDLAEEGEEEEEPRQCPELTAPSNGALNPPGATSYPTRVTSTCNSGYSLNGAVNARCQADGSWSNPVPTCTDIDECRVDAPCDVNAGCTNTDGSYLCQCNIGYEGSGLECTDIDECSSGAPCDSNAECSNTDGSFLCQCNRGHLGNGFNCIAVERHTLAFLLTNPRWNAVFSNPQLREELTNLITNTLGEITSEIQESIDGISVLALKPGSVIAVSELSLTTDAIPKAESLITNSTRDGSFGSEPVDPTSVVFGPDALKAGENECQTGTHNCDPNAICSDKYVGFKCSCRQGFTGDGLQCTSLFTADTELVEEQGDFTSPSYPNPYPGNLRHKWTIRAPDPTKVIKLEFTEFHLEGALYRVCRYDNLSVYDGETTTEDNSLGTFCGSELPEPLTSTGSVMTLIFLTDEQQSFPGFKITYQQTDKVVLDFKLGQFACENAQGYIVGWKRCNEQSDCRDSSDEQKCQCQQLSNLDLGICKVLDYSDVLLPNWVGHETLQEIKDSAEMQSLTQYIQDNTACHAQFIDYVCSILFPKCDRRNTDTYKKEIILYEEAAKKSHKTSAFKEADTRYKSPMASEACTTCPTVPKVLFDENSNETRDDVSGVGFEENSHETHEDVREVVFEEDSHETPHEKYPRAQIVLSSILPRDDPVLQRVGENVNASLKVISEGTRKEKLSRLPETRATIQFFRDHRCTCCTKNHSTPRTTTKPIGTDATTSHGARTSHSSSSTAFPAETAFRTLGKPPSPVQPPSGTVGIPASERSSTRPGTFADELYPLALASCHDVAANGC</sequence>
<organism evidence="14 15">
    <name type="scientific">Branchiostoma lanceolatum</name>
    <name type="common">Common lancelet</name>
    <name type="synonym">Amphioxus lanceolatum</name>
    <dbReference type="NCBI Taxonomy" id="7740"/>
    <lineage>
        <taxon>Eukaryota</taxon>
        <taxon>Metazoa</taxon>
        <taxon>Chordata</taxon>
        <taxon>Cephalochordata</taxon>
        <taxon>Leptocardii</taxon>
        <taxon>Amphioxiformes</taxon>
        <taxon>Branchiostomatidae</taxon>
        <taxon>Branchiostoma</taxon>
    </lineage>
</organism>
<keyword evidence="6" id="KW-0472">Membrane</keyword>
<evidence type="ECO:0000256" key="2">
    <source>
        <dbReference type="ARBA" id="ARBA00022536"/>
    </source>
</evidence>
<dbReference type="OrthoDB" id="9991628at2759"/>
<dbReference type="CDD" id="cd00033">
    <property type="entry name" value="CCP"/>
    <property type="match status" value="1"/>
</dbReference>
<evidence type="ECO:0000256" key="8">
    <source>
        <dbReference type="PROSITE-ProRule" id="PRU00076"/>
    </source>
</evidence>
<dbReference type="InterPro" id="IPR018097">
    <property type="entry name" value="EGF_Ca-bd_CS"/>
</dbReference>
<dbReference type="InterPro" id="IPR036790">
    <property type="entry name" value="Frizzled_dom_sf"/>
</dbReference>
<dbReference type="SMART" id="SM00179">
    <property type="entry name" value="EGF_CA"/>
    <property type="match status" value="3"/>
</dbReference>
<evidence type="ECO:0000259" key="13">
    <source>
        <dbReference type="PROSITE" id="PS50923"/>
    </source>
</evidence>
<dbReference type="InterPro" id="IPR024731">
    <property type="entry name" value="NELL2-like_EGF"/>
</dbReference>
<dbReference type="CDD" id="cd00054">
    <property type="entry name" value="EGF_CA"/>
    <property type="match status" value="3"/>
</dbReference>
<dbReference type="InterPro" id="IPR020067">
    <property type="entry name" value="Frizzled_dom"/>
</dbReference>
<feature type="domain" description="Sushi" evidence="13">
    <location>
        <begin position="21"/>
        <end position="79"/>
    </location>
</feature>
<accession>A0A8J9ZEV6</accession>
<dbReference type="SUPFAM" id="SSF49854">
    <property type="entry name" value="Spermadhesin, CUB domain"/>
    <property type="match status" value="1"/>
</dbReference>
<keyword evidence="3" id="KW-0812">Transmembrane</keyword>
<dbReference type="Pfam" id="PF00084">
    <property type="entry name" value="Sushi"/>
    <property type="match status" value="1"/>
</dbReference>
<comment type="caution">
    <text evidence="8">Lacks conserved residue(s) required for the propagation of feature annotation.</text>
</comment>
<dbReference type="SUPFAM" id="SSF57424">
    <property type="entry name" value="LDL receptor-like module"/>
    <property type="match status" value="1"/>
</dbReference>
<dbReference type="SMART" id="SM00192">
    <property type="entry name" value="LDLa"/>
    <property type="match status" value="1"/>
</dbReference>
<dbReference type="SMART" id="SM00042">
    <property type="entry name" value="CUB"/>
    <property type="match status" value="1"/>
</dbReference>
<keyword evidence="15" id="KW-1185">Reference proteome</keyword>
<dbReference type="SMART" id="SM00181">
    <property type="entry name" value="EGF"/>
    <property type="match status" value="3"/>
</dbReference>
<dbReference type="InterPro" id="IPR000436">
    <property type="entry name" value="Sushi_SCR_CCP_dom"/>
</dbReference>